<dbReference type="PANTHER" id="PTHR44259">
    <property type="entry name" value="OS07G0183000 PROTEIN-RELATED"/>
    <property type="match status" value="1"/>
</dbReference>
<protein>
    <recommendedName>
        <fullName evidence="2">KIB1-4 beta-propeller domain-containing protein</fullName>
    </recommendedName>
</protein>
<evidence type="ECO:0000259" key="2">
    <source>
        <dbReference type="Pfam" id="PF03478"/>
    </source>
</evidence>
<dbReference type="InterPro" id="IPR050942">
    <property type="entry name" value="F-box_BR-signaling"/>
</dbReference>
<sequence length="469" mass="54494">MEHIESSQWSELGDDLLHEIAKLLYSYDDYCRFRAVCKEWNRVLPQIPNRPWLVLPFDDKAIETRVAEEKIYYVKLPELQTTKLRGSCFGWLMVVGFDGTLRMLNPFTRKHSDLPPMSTFPDIFDYNPDLEMPYVVKELKVFNEDGNNPYNEDDEDSDDNGEDDGDSYDEGDDPNEDYFNESDNDFDESDDEGDNDSDESDNEGDDKDDYVYICIGSTYGTINISNKFMQMMHVKKIIISSSPDDEYKQDEFMAIAIYGIYNRLAFCKHGDNEWTDIPKLQKDDVNCDYDYEDVIFHQGKIYVIDTFTQIFEFDIKTFGTPLGRIIEIPKPHDLYFLATNWKFAYLIGCLDGSLLMVVRHINFDDENIGFNSPKFDIYKLENGAKQWSKVFDLKKYALFVGFNSSVLMSANVFPNGWENRVHYTDNVLPTQFYRSVGGYDIGVFNLEDEKSTLLFPDITLLSSPPIWLV</sequence>
<gene>
    <name evidence="3" type="ORF">LLUT_LOCUS8184</name>
</gene>
<evidence type="ECO:0000256" key="1">
    <source>
        <dbReference type="SAM" id="MobiDB-lite"/>
    </source>
</evidence>
<name>A0AAV1WDK3_LUPLU</name>
<dbReference type="AlphaFoldDB" id="A0AAV1WDK3"/>
<dbReference type="SUPFAM" id="SSF81383">
    <property type="entry name" value="F-box domain"/>
    <property type="match status" value="1"/>
</dbReference>
<dbReference type="EMBL" id="CAXHTB010000005">
    <property type="protein sequence ID" value="CAL0307124.1"/>
    <property type="molecule type" value="Genomic_DNA"/>
</dbReference>
<dbReference type="InterPro" id="IPR036047">
    <property type="entry name" value="F-box-like_dom_sf"/>
</dbReference>
<accession>A0AAV1WDK3</accession>
<feature type="domain" description="KIB1-4 beta-propeller" evidence="2">
    <location>
        <begin position="67"/>
        <end position="445"/>
    </location>
</feature>
<keyword evidence="4" id="KW-1185">Reference proteome</keyword>
<comment type="caution">
    <text evidence="3">The sequence shown here is derived from an EMBL/GenBank/DDBJ whole genome shotgun (WGS) entry which is preliminary data.</text>
</comment>
<proteinExistence type="predicted"/>
<evidence type="ECO:0000313" key="3">
    <source>
        <dbReference type="EMBL" id="CAL0307124.1"/>
    </source>
</evidence>
<dbReference type="Pfam" id="PF03478">
    <property type="entry name" value="Beta-prop_KIB1-4"/>
    <property type="match status" value="1"/>
</dbReference>
<dbReference type="InterPro" id="IPR005174">
    <property type="entry name" value="KIB1-4_b-propeller"/>
</dbReference>
<dbReference type="Proteomes" id="UP001497480">
    <property type="component" value="Unassembled WGS sequence"/>
</dbReference>
<dbReference type="Gene3D" id="1.20.1280.50">
    <property type="match status" value="1"/>
</dbReference>
<reference evidence="3 4" key="1">
    <citation type="submission" date="2024-03" db="EMBL/GenBank/DDBJ databases">
        <authorList>
            <person name="Martinez-Hernandez J."/>
        </authorList>
    </citation>
    <scope>NUCLEOTIDE SEQUENCE [LARGE SCALE GENOMIC DNA]</scope>
</reference>
<organism evidence="3 4">
    <name type="scientific">Lupinus luteus</name>
    <name type="common">European yellow lupine</name>
    <dbReference type="NCBI Taxonomy" id="3873"/>
    <lineage>
        <taxon>Eukaryota</taxon>
        <taxon>Viridiplantae</taxon>
        <taxon>Streptophyta</taxon>
        <taxon>Embryophyta</taxon>
        <taxon>Tracheophyta</taxon>
        <taxon>Spermatophyta</taxon>
        <taxon>Magnoliopsida</taxon>
        <taxon>eudicotyledons</taxon>
        <taxon>Gunneridae</taxon>
        <taxon>Pentapetalae</taxon>
        <taxon>rosids</taxon>
        <taxon>fabids</taxon>
        <taxon>Fabales</taxon>
        <taxon>Fabaceae</taxon>
        <taxon>Papilionoideae</taxon>
        <taxon>50 kb inversion clade</taxon>
        <taxon>genistoids sensu lato</taxon>
        <taxon>core genistoids</taxon>
        <taxon>Genisteae</taxon>
        <taxon>Lupinus</taxon>
    </lineage>
</organism>
<feature type="region of interest" description="Disordered" evidence="1">
    <location>
        <begin position="144"/>
        <end position="208"/>
    </location>
</feature>
<feature type="compositionally biased region" description="Acidic residues" evidence="1">
    <location>
        <begin position="151"/>
        <end position="208"/>
    </location>
</feature>
<evidence type="ECO:0000313" key="4">
    <source>
        <dbReference type="Proteomes" id="UP001497480"/>
    </source>
</evidence>